<protein>
    <submittedName>
        <fullName evidence="2">TetR family transcriptional regulator</fullName>
    </submittedName>
</protein>
<dbReference type="InterPro" id="IPR001647">
    <property type="entry name" value="HTH_TetR"/>
</dbReference>
<dbReference type="Proteomes" id="UP000027855">
    <property type="component" value="Unassembled WGS sequence"/>
</dbReference>
<dbReference type="AlphaFoldDB" id="A0A074IZJ6"/>
<dbReference type="InterPro" id="IPR039532">
    <property type="entry name" value="TetR_C_Firmicutes"/>
</dbReference>
<sequence length="180" mass="20909">MLKEATISERKIVNAFIELLEESSLEQISITDIIKKANLSRPTFYYYYSNKEDLVETTFSKILDKVSSILQEDMTYQEGVVTEMLRYLKENQKLCLTLMTHIPNINEMIREFIIETILNSDIENVTELMEQSYHIPAKYSLEIYVSTIVTILTLWLKEGCVESPEELADIILEAVIIKVK</sequence>
<proteinExistence type="predicted"/>
<evidence type="ECO:0000313" key="2">
    <source>
        <dbReference type="EMBL" id="KEO46895.1"/>
    </source>
</evidence>
<name>A0A074IZJ6_STRSL</name>
<dbReference type="PANTHER" id="PTHR43479">
    <property type="entry name" value="ACREF/ENVCD OPERON REPRESSOR-RELATED"/>
    <property type="match status" value="1"/>
</dbReference>
<dbReference type="PROSITE" id="PS50977">
    <property type="entry name" value="HTH_TETR_2"/>
    <property type="match status" value="1"/>
</dbReference>
<keyword evidence="1" id="KW-0238">DNA-binding</keyword>
<dbReference type="RefSeq" id="WP_037598967.1">
    <property type="nucleotide sequence ID" value="NZ_CACRUJ010000004.1"/>
</dbReference>
<dbReference type="Pfam" id="PF14278">
    <property type="entry name" value="TetR_C_8"/>
    <property type="match status" value="1"/>
</dbReference>
<dbReference type="PRINTS" id="PR00455">
    <property type="entry name" value="HTHTETR"/>
</dbReference>
<dbReference type="GO" id="GO:0003677">
    <property type="term" value="F:DNA binding"/>
    <property type="evidence" value="ECO:0007669"/>
    <property type="project" value="UniProtKB-UniRule"/>
</dbReference>
<comment type="caution">
    <text evidence="2">The sequence shown here is derived from an EMBL/GenBank/DDBJ whole genome shotgun (WGS) entry which is preliminary data.</text>
</comment>
<gene>
    <name evidence="2" type="ORF">DL07_00500</name>
</gene>
<dbReference type="SUPFAM" id="SSF46689">
    <property type="entry name" value="Homeodomain-like"/>
    <property type="match status" value="1"/>
</dbReference>
<dbReference type="Gene3D" id="1.10.357.10">
    <property type="entry name" value="Tetracycline Repressor, domain 2"/>
    <property type="match status" value="1"/>
</dbReference>
<evidence type="ECO:0000313" key="3">
    <source>
        <dbReference type="Proteomes" id="UP000027855"/>
    </source>
</evidence>
<accession>A0A074IZJ6</accession>
<dbReference type="InterPro" id="IPR050624">
    <property type="entry name" value="HTH-type_Tx_Regulator"/>
</dbReference>
<dbReference type="PANTHER" id="PTHR43479:SF11">
    <property type="entry name" value="ACREF_ENVCD OPERON REPRESSOR-RELATED"/>
    <property type="match status" value="1"/>
</dbReference>
<dbReference type="InterPro" id="IPR009057">
    <property type="entry name" value="Homeodomain-like_sf"/>
</dbReference>
<dbReference type="Pfam" id="PF00440">
    <property type="entry name" value="TetR_N"/>
    <property type="match status" value="1"/>
</dbReference>
<dbReference type="EMBL" id="JJMT01000001">
    <property type="protein sequence ID" value="KEO46895.1"/>
    <property type="molecule type" value="Genomic_DNA"/>
</dbReference>
<organism evidence="2 3">
    <name type="scientific">Streptococcus salivarius</name>
    <dbReference type="NCBI Taxonomy" id="1304"/>
    <lineage>
        <taxon>Bacteria</taxon>
        <taxon>Bacillati</taxon>
        <taxon>Bacillota</taxon>
        <taxon>Bacilli</taxon>
        <taxon>Lactobacillales</taxon>
        <taxon>Streptococcaceae</taxon>
        <taxon>Streptococcus</taxon>
    </lineage>
</organism>
<evidence type="ECO:0000256" key="1">
    <source>
        <dbReference type="ARBA" id="ARBA00023125"/>
    </source>
</evidence>
<reference evidence="2 3" key="1">
    <citation type="submission" date="2014-04" db="EMBL/GenBank/DDBJ databases">
        <title>Variable characteristics of bacteriocin-producing Streptococcus salivarius strains isolated from Malaysian subjects.</title>
        <authorList>
            <person name="Philip K."/>
            <person name="Barbour A."/>
        </authorList>
    </citation>
    <scope>NUCLEOTIDE SEQUENCE [LARGE SCALE GENOMIC DNA]</scope>
    <source>
        <strain evidence="2 3">NU10</strain>
    </source>
</reference>